<dbReference type="InterPro" id="IPR004805">
    <property type="entry name" value="DnaE2/DnaE/PolC"/>
</dbReference>
<dbReference type="SUPFAM" id="SSF89550">
    <property type="entry name" value="PHP domain-like"/>
    <property type="match status" value="1"/>
</dbReference>
<name>W4L679_ENTF1</name>
<feature type="domain" description="Polymerase/histidinol phosphatase N-terminal" evidence="7">
    <location>
        <begin position="2"/>
        <end position="69"/>
    </location>
</feature>
<keyword evidence="9" id="KW-1185">Reference proteome</keyword>
<keyword evidence="2" id="KW-0808">Transferase</keyword>
<dbReference type="SUPFAM" id="SSF160975">
    <property type="entry name" value="AF1531-like"/>
    <property type="match status" value="1"/>
</dbReference>
<evidence type="ECO:0000256" key="5">
    <source>
        <dbReference type="ARBA" id="ARBA00022932"/>
    </source>
</evidence>
<dbReference type="Proteomes" id="UP000019141">
    <property type="component" value="Unassembled WGS sequence"/>
</dbReference>
<evidence type="ECO:0000256" key="1">
    <source>
        <dbReference type="ARBA" id="ARBA00012417"/>
    </source>
</evidence>
<evidence type="ECO:0000256" key="4">
    <source>
        <dbReference type="ARBA" id="ARBA00022705"/>
    </source>
</evidence>
<dbReference type="NCBIfam" id="TIGR00594">
    <property type="entry name" value="polc"/>
    <property type="match status" value="1"/>
</dbReference>
<gene>
    <name evidence="8" type="ORF">ETSY1_38655</name>
</gene>
<dbReference type="InterPro" id="IPR040982">
    <property type="entry name" value="DNA_pol3_finger"/>
</dbReference>
<comment type="caution">
    <text evidence="8">The sequence shown here is derived from an EMBL/GenBank/DDBJ whole genome shotgun (WGS) entry which is preliminary data.</text>
</comment>
<dbReference type="Pfam" id="PF17657">
    <property type="entry name" value="DNA_pol3_finger"/>
    <property type="match status" value="1"/>
</dbReference>
<dbReference type="Gene3D" id="1.10.150.870">
    <property type="match status" value="1"/>
</dbReference>
<dbReference type="Pfam" id="PF14579">
    <property type="entry name" value="HHH_6"/>
    <property type="match status" value="1"/>
</dbReference>
<accession>W4L679</accession>
<dbReference type="PANTHER" id="PTHR32294">
    <property type="entry name" value="DNA POLYMERASE III SUBUNIT ALPHA"/>
    <property type="match status" value="1"/>
</dbReference>
<sequence length="885" mass="96537">MTHLEVHSHYTLLGGTASPADLVRQAAQDGLTHLALTDAHGLYGAVAFHNACQASGIQPILGLTVWIRSSATDASPGKLVLLASGPTGYQSLCRIASYLQASPNRQQRLASGIDWDIVREHRAGLIGVSGGRFGLIAPALRQGDIETAQSQATRLAEIFGPNAFTGLSLDLPEDTALASETIALAQRLGVGVVALQPVYCLTSQDQPRLKLLAAIDQNVTMAEVPAATLPDQGDERIGLHWLTPADMRHRFAAFPQTLDTMMDIATRCQPALPDGRPIWPIPKLIEDRPPHEALRHMAMKGLSAKYPPDQMPAIRARLDQELDLIIERGYAPLFLIVADIVRFSQEHEIPVSTRGSVANSLVAYCLGITTVDPIAHRLFFARFLNPARTDPPDIDLDFCSRRRDRVLDYVCQAYGVERVGLIGSISTMQPKSAVKEAGKAYGLDDRAIKRLAKLLPHGYHPDPRRRERRALDDVLAELEHPTERQVLREAFALVGQPHHLSLHPGGVVISPGPLSDIVPLQLAPKGFISTQFDHHAIEKLGLAKIDLLGISALTVLADAADLIRAHFDPAFRLAAIPPADPETGRLLASGDTIGVFQCESTGARATLIKLQARTVEDLAVANAFFKPGPATGGMAANFVRRYLGAEPVTYLHSALKPILEETQGILLFQEQVLRVATEIAGLGWEEADFIRRGISKFREDQVQQMRTQFVAGCCRAEPVGPGFTTKQAETLWDQISAFAGYGFNKGHATAYADLSYRMAYLKTHYPAAFMTARLATRGGFHQQAIYLAEAKRLGLAVKPPHVNFSQTKFHLIPEPDGTFALWMGLGQVRDVRRATVRAIIDQRRDGPFTSLRDLQQRVALRGKEVQHLVQAGALDGLGPSRAALL</sequence>
<feature type="non-terminal residue" evidence="8">
    <location>
        <position position="885"/>
    </location>
</feature>
<dbReference type="InterPro" id="IPR029460">
    <property type="entry name" value="DNAPol_HHH"/>
</dbReference>
<evidence type="ECO:0000313" key="8">
    <source>
        <dbReference type="EMBL" id="ETW93562.1"/>
    </source>
</evidence>
<dbReference type="Pfam" id="PF02811">
    <property type="entry name" value="PHP"/>
    <property type="match status" value="1"/>
</dbReference>
<dbReference type="SMART" id="SM00481">
    <property type="entry name" value="POLIIIAc"/>
    <property type="match status" value="1"/>
</dbReference>
<evidence type="ECO:0000259" key="7">
    <source>
        <dbReference type="SMART" id="SM00481"/>
    </source>
</evidence>
<dbReference type="GO" id="GO:0008408">
    <property type="term" value="F:3'-5' exonuclease activity"/>
    <property type="evidence" value="ECO:0007669"/>
    <property type="project" value="InterPro"/>
</dbReference>
<proteinExistence type="predicted"/>
<dbReference type="AlphaFoldDB" id="W4L679"/>
<keyword evidence="3" id="KW-0548">Nucleotidyltransferase</keyword>
<dbReference type="InterPro" id="IPR003141">
    <property type="entry name" value="Pol/His_phosphatase_N"/>
</dbReference>
<protein>
    <recommendedName>
        <fullName evidence="1">DNA-directed DNA polymerase</fullName>
        <ecNumber evidence="1">2.7.7.7</ecNumber>
    </recommendedName>
</protein>
<evidence type="ECO:0000256" key="2">
    <source>
        <dbReference type="ARBA" id="ARBA00022679"/>
    </source>
</evidence>
<reference evidence="8 9" key="1">
    <citation type="journal article" date="2014" name="Nature">
        <title>An environmental bacterial taxon with a large and distinct metabolic repertoire.</title>
        <authorList>
            <person name="Wilson M.C."/>
            <person name="Mori T."/>
            <person name="Ruckert C."/>
            <person name="Uria A.R."/>
            <person name="Helf M.J."/>
            <person name="Takada K."/>
            <person name="Gernert C."/>
            <person name="Steffens U.A."/>
            <person name="Heycke N."/>
            <person name="Schmitt S."/>
            <person name="Rinke C."/>
            <person name="Helfrich E.J."/>
            <person name="Brachmann A.O."/>
            <person name="Gurgui C."/>
            <person name="Wakimoto T."/>
            <person name="Kracht M."/>
            <person name="Crusemann M."/>
            <person name="Hentschel U."/>
            <person name="Abe I."/>
            <person name="Matsunaga S."/>
            <person name="Kalinowski J."/>
            <person name="Takeyama H."/>
            <person name="Piel J."/>
        </authorList>
    </citation>
    <scope>NUCLEOTIDE SEQUENCE [LARGE SCALE GENOMIC DNA]</scope>
    <source>
        <strain evidence="9">TSY1</strain>
    </source>
</reference>
<keyword evidence="5" id="KW-0239">DNA-directed DNA polymerase</keyword>
<comment type="catalytic activity">
    <reaction evidence="6">
        <text>DNA(n) + a 2'-deoxyribonucleoside 5'-triphosphate = DNA(n+1) + diphosphate</text>
        <dbReference type="Rhea" id="RHEA:22508"/>
        <dbReference type="Rhea" id="RHEA-COMP:17339"/>
        <dbReference type="Rhea" id="RHEA-COMP:17340"/>
        <dbReference type="ChEBI" id="CHEBI:33019"/>
        <dbReference type="ChEBI" id="CHEBI:61560"/>
        <dbReference type="ChEBI" id="CHEBI:173112"/>
        <dbReference type="EC" id="2.7.7.7"/>
    </reaction>
</comment>
<organism evidence="8 9">
    <name type="scientific">Entotheonella factor</name>
    <dbReference type="NCBI Taxonomy" id="1429438"/>
    <lineage>
        <taxon>Bacteria</taxon>
        <taxon>Pseudomonadati</taxon>
        <taxon>Nitrospinota/Tectimicrobiota group</taxon>
        <taxon>Candidatus Tectimicrobiota</taxon>
        <taxon>Candidatus Entotheonellia</taxon>
        <taxon>Candidatus Entotheonellales</taxon>
        <taxon>Candidatus Entotheonellaceae</taxon>
        <taxon>Candidatus Entotheonella</taxon>
    </lineage>
</organism>
<dbReference type="Gene3D" id="3.20.20.140">
    <property type="entry name" value="Metal-dependent hydrolases"/>
    <property type="match status" value="1"/>
</dbReference>
<dbReference type="EC" id="2.7.7.7" evidence="1"/>
<dbReference type="HOGENOM" id="CLU_001600_4_0_7"/>
<dbReference type="GO" id="GO:0003887">
    <property type="term" value="F:DNA-directed DNA polymerase activity"/>
    <property type="evidence" value="ECO:0007669"/>
    <property type="project" value="UniProtKB-KW"/>
</dbReference>
<dbReference type="InterPro" id="IPR016195">
    <property type="entry name" value="Pol/histidinol_Pase-like"/>
</dbReference>
<keyword evidence="4" id="KW-0235">DNA replication</keyword>
<dbReference type="EMBL" id="AZHW01001214">
    <property type="protein sequence ID" value="ETW93562.1"/>
    <property type="molecule type" value="Genomic_DNA"/>
</dbReference>
<dbReference type="GO" id="GO:0006260">
    <property type="term" value="P:DNA replication"/>
    <property type="evidence" value="ECO:0007669"/>
    <property type="project" value="UniProtKB-KW"/>
</dbReference>
<dbReference type="InterPro" id="IPR004013">
    <property type="entry name" value="PHP_dom"/>
</dbReference>
<dbReference type="InterPro" id="IPR011708">
    <property type="entry name" value="DNA_pol3_alpha_NTPase_dom"/>
</dbReference>
<evidence type="ECO:0000256" key="3">
    <source>
        <dbReference type="ARBA" id="ARBA00022695"/>
    </source>
</evidence>
<dbReference type="Pfam" id="PF07733">
    <property type="entry name" value="DNA_pol3_alpha"/>
    <property type="match status" value="1"/>
</dbReference>
<evidence type="ECO:0000256" key="6">
    <source>
        <dbReference type="ARBA" id="ARBA00049244"/>
    </source>
</evidence>
<evidence type="ECO:0000313" key="9">
    <source>
        <dbReference type="Proteomes" id="UP000019141"/>
    </source>
</evidence>